<reference evidence="1 2" key="1">
    <citation type="journal article" date="2019" name="Nat. Ecol. Evol.">
        <title>Megaphylogeny resolves global patterns of mushroom evolution.</title>
        <authorList>
            <person name="Varga T."/>
            <person name="Krizsan K."/>
            <person name="Foldi C."/>
            <person name="Dima B."/>
            <person name="Sanchez-Garcia M."/>
            <person name="Sanchez-Ramirez S."/>
            <person name="Szollosi G.J."/>
            <person name="Szarkandi J.G."/>
            <person name="Papp V."/>
            <person name="Albert L."/>
            <person name="Andreopoulos W."/>
            <person name="Angelini C."/>
            <person name="Antonin V."/>
            <person name="Barry K.W."/>
            <person name="Bougher N.L."/>
            <person name="Buchanan P."/>
            <person name="Buyck B."/>
            <person name="Bense V."/>
            <person name="Catcheside P."/>
            <person name="Chovatia M."/>
            <person name="Cooper J."/>
            <person name="Damon W."/>
            <person name="Desjardin D."/>
            <person name="Finy P."/>
            <person name="Geml J."/>
            <person name="Haridas S."/>
            <person name="Hughes K."/>
            <person name="Justo A."/>
            <person name="Karasinski D."/>
            <person name="Kautmanova I."/>
            <person name="Kiss B."/>
            <person name="Kocsube S."/>
            <person name="Kotiranta H."/>
            <person name="LaButti K.M."/>
            <person name="Lechner B.E."/>
            <person name="Liimatainen K."/>
            <person name="Lipzen A."/>
            <person name="Lukacs Z."/>
            <person name="Mihaltcheva S."/>
            <person name="Morgado L.N."/>
            <person name="Niskanen T."/>
            <person name="Noordeloos M.E."/>
            <person name="Ohm R.A."/>
            <person name="Ortiz-Santana B."/>
            <person name="Ovrebo C."/>
            <person name="Racz N."/>
            <person name="Riley R."/>
            <person name="Savchenko A."/>
            <person name="Shiryaev A."/>
            <person name="Soop K."/>
            <person name="Spirin V."/>
            <person name="Szebenyi C."/>
            <person name="Tomsovsky M."/>
            <person name="Tulloss R.E."/>
            <person name="Uehling J."/>
            <person name="Grigoriev I.V."/>
            <person name="Vagvolgyi C."/>
            <person name="Papp T."/>
            <person name="Martin F.M."/>
            <person name="Miettinen O."/>
            <person name="Hibbett D.S."/>
            <person name="Nagy L.G."/>
        </authorList>
    </citation>
    <scope>NUCLEOTIDE SEQUENCE [LARGE SCALE GENOMIC DNA]</scope>
    <source>
        <strain evidence="1 2">NL-1719</strain>
    </source>
</reference>
<evidence type="ECO:0000313" key="2">
    <source>
        <dbReference type="Proteomes" id="UP000308600"/>
    </source>
</evidence>
<dbReference type="Proteomes" id="UP000308600">
    <property type="component" value="Unassembled WGS sequence"/>
</dbReference>
<keyword evidence="2" id="KW-1185">Reference proteome</keyword>
<sequence length="70" mass="7708">MPGGRVDSCWSWYAPTATSFPFRSVSVSLPIASTYLLAMIVFLHTHPLSTISVPFEVLTRKCLLSAHRGV</sequence>
<dbReference type="EMBL" id="ML208288">
    <property type="protein sequence ID" value="TFK72228.1"/>
    <property type="molecule type" value="Genomic_DNA"/>
</dbReference>
<proteinExistence type="predicted"/>
<evidence type="ECO:0000313" key="1">
    <source>
        <dbReference type="EMBL" id="TFK72228.1"/>
    </source>
</evidence>
<organism evidence="1 2">
    <name type="scientific">Pluteus cervinus</name>
    <dbReference type="NCBI Taxonomy" id="181527"/>
    <lineage>
        <taxon>Eukaryota</taxon>
        <taxon>Fungi</taxon>
        <taxon>Dikarya</taxon>
        <taxon>Basidiomycota</taxon>
        <taxon>Agaricomycotina</taxon>
        <taxon>Agaricomycetes</taxon>
        <taxon>Agaricomycetidae</taxon>
        <taxon>Agaricales</taxon>
        <taxon>Pluteineae</taxon>
        <taxon>Pluteaceae</taxon>
        <taxon>Pluteus</taxon>
    </lineage>
</organism>
<accession>A0ACD3B2L4</accession>
<name>A0ACD3B2L4_9AGAR</name>
<gene>
    <name evidence="1" type="ORF">BDN72DRAFT_836625</name>
</gene>
<protein>
    <submittedName>
        <fullName evidence="1">Uncharacterized protein</fullName>
    </submittedName>
</protein>